<dbReference type="Pfam" id="PF17390">
    <property type="entry name" value="Bac_rhamnosid_C"/>
    <property type="match status" value="1"/>
</dbReference>
<name>A0A3N2BBC7_9MICO</name>
<comment type="caution">
    <text evidence="8">The sequence shown here is derived from an EMBL/GenBank/DDBJ whole genome shotgun (WGS) entry which is preliminary data.</text>
</comment>
<feature type="domain" description="Alpha-L-rhamnosidase concanavalin-like" evidence="4">
    <location>
        <begin position="314"/>
        <end position="411"/>
    </location>
</feature>
<evidence type="ECO:0000256" key="3">
    <source>
        <dbReference type="ARBA" id="ARBA00022801"/>
    </source>
</evidence>
<dbReference type="SUPFAM" id="SSF48208">
    <property type="entry name" value="Six-hairpin glycosidases"/>
    <property type="match status" value="1"/>
</dbReference>
<dbReference type="Gene3D" id="2.60.40.10">
    <property type="entry name" value="Immunoglobulins"/>
    <property type="match status" value="1"/>
</dbReference>
<dbReference type="Gene3D" id="2.60.420.10">
    <property type="entry name" value="Maltose phosphorylase, domain 3"/>
    <property type="match status" value="1"/>
</dbReference>
<dbReference type="Pfam" id="PF08531">
    <property type="entry name" value="Bac_rhamnosid_N"/>
    <property type="match status" value="1"/>
</dbReference>
<dbReference type="OrthoDB" id="9761045at2"/>
<feature type="domain" description="Bacterial alpha-L-rhamnosidase N-terminal" evidence="5">
    <location>
        <begin position="135"/>
        <end position="305"/>
    </location>
</feature>
<dbReference type="Pfam" id="PF05592">
    <property type="entry name" value="Bac_rhamnosid"/>
    <property type="match status" value="1"/>
</dbReference>
<dbReference type="EC" id="3.2.1.40" evidence="2"/>
<feature type="domain" description="Alpha-L-rhamnosidase C-terminal" evidence="7">
    <location>
        <begin position="765"/>
        <end position="837"/>
    </location>
</feature>
<sequence length="848" mass="92714">MSTHVTEVRIERRRDGHYADVPRPRLTWLVETDTQDWHQSAAELRLDGEQIAQLETSESVLVDWPFAPLSPRARHRIEVRVTGSDGQVSEWSDPVEIRATFLGAGEWQADFIELAAPEGIASPGLMRTEFEAAREVTAAVLYATAQGVYQVSINGRDVDDAVLKPGWTSYQYRIEHECTDVTELVRQGENAIGVRFAGCWYTEEYGFHGAGRRFYGEQPAVAAQLHLTYTDGTTEVVATGPQWKGAATGPLVSSSLYHGERIDARRVESGWDAPGFDDHAWPGAQVRAVDVVPEAMVAEPVRRTEELSVREVITTPSGRTVLDFGQNLVGRLRVRVTGPAGHVITLRHAEVLEHGELGTRPLREAKATDHLVLSGGEDVFEPEFTFHGFRYAEVGDWPGEVDPAAVTAVVITSDMRRTGWFESSHELVNRLHENVVWGMRGNFVSVPTDCPQRNERLGWTGDIQVFSPTASTLFDSHAFLTGWLRDVAAEQAGNGGVCGFVIPQVLEGGGEPAAAWGDATTVVPLVLYERFGDLDTLRDHFPSMKAWADVLLQKAGRKGLWEGDFQFGDWLDPDSPPAHPGEAKTDKDLVATAHVIRSARLVARAAGILGHEQESQHYAQEADRVLHAFHAAFVEPGGRMSSDTQTAYAMAIVFDLVDEETAGLMGDRLAELVAEAGDTIGTGFVGTPIISDALTRTGHAEVAGKLLLQTKVPSWLYAVTMGATTVWERWDSMLPDGTINPGQMTSFNHYAFGAVADWLYRSLAGLAPAAPGYRKLRIAPTPVVGIDHATARHETPYGMAESSWRIEGGEMTVRALIPANTTATIELPGRTEQQVGSGTYEFSVADPR</sequence>
<feature type="domain" description="Alpha-L-rhamnosidase six-hairpin glycosidase" evidence="6">
    <location>
        <begin position="416"/>
        <end position="762"/>
    </location>
</feature>
<evidence type="ECO:0000259" key="7">
    <source>
        <dbReference type="Pfam" id="PF17390"/>
    </source>
</evidence>
<reference evidence="8 9" key="1">
    <citation type="submission" date="2018-11" db="EMBL/GenBank/DDBJ databases">
        <title>Sequencing the genomes of 1000 actinobacteria strains.</title>
        <authorList>
            <person name="Klenk H.-P."/>
        </authorList>
    </citation>
    <scope>NUCLEOTIDE SEQUENCE [LARGE SCALE GENOMIC DNA]</scope>
    <source>
        <strain evidence="8 9">DSM 11294</strain>
    </source>
</reference>
<dbReference type="GO" id="GO:0030596">
    <property type="term" value="F:alpha-L-rhamnosidase activity"/>
    <property type="evidence" value="ECO:0007669"/>
    <property type="project" value="UniProtKB-EC"/>
</dbReference>
<dbReference type="InterPro" id="IPR035396">
    <property type="entry name" value="Bac_rhamnosid6H"/>
</dbReference>
<dbReference type="Gene3D" id="2.60.120.260">
    <property type="entry name" value="Galactose-binding domain-like"/>
    <property type="match status" value="2"/>
</dbReference>
<dbReference type="PANTHER" id="PTHR33307">
    <property type="entry name" value="ALPHA-RHAMNOSIDASE (EUROFUNG)"/>
    <property type="match status" value="1"/>
</dbReference>
<dbReference type="AlphaFoldDB" id="A0A3N2BBC7"/>
<evidence type="ECO:0000259" key="4">
    <source>
        <dbReference type="Pfam" id="PF05592"/>
    </source>
</evidence>
<evidence type="ECO:0000259" key="5">
    <source>
        <dbReference type="Pfam" id="PF08531"/>
    </source>
</evidence>
<evidence type="ECO:0000259" key="6">
    <source>
        <dbReference type="Pfam" id="PF17389"/>
    </source>
</evidence>
<dbReference type="InterPro" id="IPR008902">
    <property type="entry name" value="Rhamnosid_concanavalin"/>
</dbReference>
<evidence type="ECO:0000313" key="9">
    <source>
        <dbReference type="Proteomes" id="UP000280668"/>
    </source>
</evidence>
<dbReference type="Pfam" id="PF17389">
    <property type="entry name" value="Bac_rhamnosid6H"/>
    <property type="match status" value="1"/>
</dbReference>
<dbReference type="PIRSF" id="PIRSF010631">
    <property type="entry name" value="A-rhamnsds"/>
    <property type="match status" value="1"/>
</dbReference>
<organism evidence="8 9">
    <name type="scientific">Bogoriella caseilytica</name>
    <dbReference type="NCBI Taxonomy" id="56055"/>
    <lineage>
        <taxon>Bacteria</taxon>
        <taxon>Bacillati</taxon>
        <taxon>Actinomycetota</taxon>
        <taxon>Actinomycetes</taxon>
        <taxon>Micrococcales</taxon>
        <taxon>Bogoriellaceae</taxon>
        <taxon>Bogoriella</taxon>
    </lineage>
</organism>
<evidence type="ECO:0000256" key="2">
    <source>
        <dbReference type="ARBA" id="ARBA00012652"/>
    </source>
</evidence>
<evidence type="ECO:0000313" key="8">
    <source>
        <dbReference type="EMBL" id="ROR72560.1"/>
    </source>
</evidence>
<dbReference type="InterPro" id="IPR012341">
    <property type="entry name" value="6hp_glycosidase-like_sf"/>
</dbReference>
<dbReference type="InterPro" id="IPR013783">
    <property type="entry name" value="Ig-like_fold"/>
</dbReference>
<keyword evidence="9" id="KW-1185">Reference proteome</keyword>
<dbReference type="GO" id="GO:0005975">
    <property type="term" value="P:carbohydrate metabolic process"/>
    <property type="evidence" value="ECO:0007669"/>
    <property type="project" value="InterPro"/>
</dbReference>
<gene>
    <name evidence="8" type="ORF">EDD31_0915</name>
</gene>
<dbReference type="InterPro" id="IPR008928">
    <property type="entry name" value="6-hairpin_glycosidase_sf"/>
</dbReference>
<keyword evidence="3" id="KW-0378">Hydrolase</keyword>
<protein>
    <recommendedName>
        <fullName evidence="2">alpha-L-rhamnosidase</fullName>
        <ecNumber evidence="2">3.2.1.40</ecNumber>
    </recommendedName>
</protein>
<accession>A0A3N2BBC7</accession>
<dbReference type="InterPro" id="IPR035398">
    <property type="entry name" value="Bac_rhamnosid_C"/>
</dbReference>
<evidence type="ECO:0000256" key="1">
    <source>
        <dbReference type="ARBA" id="ARBA00001445"/>
    </source>
</evidence>
<dbReference type="Gene3D" id="1.50.10.10">
    <property type="match status" value="1"/>
</dbReference>
<dbReference type="Proteomes" id="UP000280668">
    <property type="component" value="Unassembled WGS sequence"/>
</dbReference>
<dbReference type="RefSeq" id="WP_123303107.1">
    <property type="nucleotide sequence ID" value="NZ_RKHK01000001.1"/>
</dbReference>
<dbReference type="PANTHER" id="PTHR33307:SF6">
    <property type="entry name" value="ALPHA-RHAMNOSIDASE (EUROFUNG)-RELATED"/>
    <property type="match status" value="1"/>
</dbReference>
<proteinExistence type="predicted"/>
<dbReference type="InterPro" id="IPR013737">
    <property type="entry name" value="Bac_rhamnosid_N"/>
</dbReference>
<dbReference type="EMBL" id="RKHK01000001">
    <property type="protein sequence ID" value="ROR72560.1"/>
    <property type="molecule type" value="Genomic_DNA"/>
</dbReference>
<comment type="catalytic activity">
    <reaction evidence="1">
        <text>Hydrolysis of terminal non-reducing alpha-L-rhamnose residues in alpha-L-rhamnosides.</text>
        <dbReference type="EC" id="3.2.1.40"/>
    </reaction>
</comment>
<dbReference type="Pfam" id="PF25788">
    <property type="entry name" value="Ig_Rha78A_N"/>
    <property type="match status" value="1"/>
</dbReference>
<dbReference type="InterPro" id="IPR016007">
    <property type="entry name" value="Alpha_rhamnosid"/>
</dbReference>